<evidence type="ECO:0000313" key="1">
    <source>
        <dbReference type="EMBL" id="JAH37624.1"/>
    </source>
</evidence>
<name>A0A0E9S868_ANGAN</name>
<protein>
    <submittedName>
        <fullName evidence="1">Uncharacterized protein</fullName>
    </submittedName>
</protein>
<organism evidence="1">
    <name type="scientific">Anguilla anguilla</name>
    <name type="common">European freshwater eel</name>
    <name type="synonym">Muraena anguilla</name>
    <dbReference type="NCBI Taxonomy" id="7936"/>
    <lineage>
        <taxon>Eukaryota</taxon>
        <taxon>Metazoa</taxon>
        <taxon>Chordata</taxon>
        <taxon>Craniata</taxon>
        <taxon>Vertebrata</taxon>
        <taxon>Euteleostomi</taxon>
        <taxon>Actinopterygii</taxon>
        <taxon>Neopterygii</taxon>
        <taxon>Teleostei</taxon>
        <taxon>Anguilliformes</taxon>
        <taxon>Anguillidae</taxon>
        <taxon>Anguilla</taxon>
    </lineage>
</organism>
<reference evidence="1" key="2">
    <citation type="journal article" date="2015" name="Fish Shellfish Immunol.">
        <title>Early steps in the European eel (Anguilla anguilla)-Vibrio vulnificus interaction in the gills: Role of the RtxA13 toxin.</title>
        <authorList>
            <person name="Callol A."/>
            <person name="Pajuelo D."/>
            <person name="Ebbesson L."/>
            <person name="Teles M."/>
            <person name="MacKenzie S."/>
            <person name="Amaro C."/>
        </authorList>
    </citation>
    <scope>NUCLEOTIDE SEQUENCE</scope>
</reference>
<proteinExistence type="predicted"/>
<reference evidence="1" key="1">
    <citation type="submission" date="2014-11" db="EMBL/GenBank/DDBJ databases">
        <authorList>
            <person name="Amaro Gonzalez C."/>
        </authorList>
    </citation>
    <scope>NUCLEOTIDE SEQUENCE</scope>
</reference>
<dbReference type="EMBL" id="GBXM01070953">
    <property type="protein sequence ID" value="JAH37624.1"/>
    <property type="molecule type" value="Transcribed_RNA"/>
</dbReference>
<accession>A0A0E9S868</accession>
<dbReference type="AlphaFoldDB" id="A0A0E9S868"/>
<sequence>MTFSDYTLFRILGIMEKLAQYDMPTFNSH</sequence>